<dbReference type="RefSeq" id="XP_033775556.1">
    <property type="nucleotide sequence ID" value="XM_033919665.1"/>
</dbReference>
<accession>A0A6P8NWP4</accession>
<feature type="chain" id="PRO_5044653857" evidence="6">
    <location>
        <begin position="24"/>
        <end position="178"/>
    </location>
</feature>
<dbReference type="OrthoDB" id="9899282at2759"/>
<keyword evidence="4 5" id="KW-0472">Membrane</keyword>
<evidence type="ECO:0000259" key="7">
    <source>
        <dbReference type="Pfam" id="PF13908"/>
    </source>
</evidence>
<evidence type="ECO:0000313" key="9">
    <source>
        <dbReference type="RefSeq" id="XP_033775554.1"/>
    </source>
</evidence>
<proteinExistence type="predicted"/>
<comment type="subcellular location">
    <subcellularLocation>
        <location evidence="1">Membrane</location>
    </subcellularLocation>
</comment>
<dbReference type="Pfam" id="PF13908">
    <property type="entry name" value="Shisa_N"/>
    <property type="match status" value="1"/>
</dbReference>
<organism evidence="8 9">
    <name type="scientific">Geotrypetes seraphini</name>
    <name type="common">Gaboon caecilian</name>
    <name type="synonym">Caecilia seraphini</name>
    <dbReference type="NCBI Taxonomy" id="260995"/>
    <lineage>
        <taxon>Eukaryota</taxon>
        <taxon>Metazoa</taxon>
        <taxon>Chordata</taxon>
        <taxon>Craniata</taxon>
        <taxon>Vertebrata</taxon>
        <taxon>Euteleostomi</taxon>
        <taxon>Amphibia</taxon>
        <taxon>Gymnophiona</taxon>
        <taxon>Geotrypetes</taxon>
    </lineage>
</organism>
<dbReference type="PANTHER" id="PTHR31395">
    <property type="entry name" value="SHISA"/>
    <property type="match status" value="1"/>
</dbReference>
<dbReference type="RefSeq" id="XP_033775554.1">
    <property type="nucleotide sequence ID" value="XM_033919663.1"/>
</dbReference>
<dbReference type="Proteomes" id="UP000515159">
    <property type="component" value="Chromosome 14"/>
</dbReference>
<evidence type="ECO:0000256" key="3">
    <source>
        <dbReference type="ARBA" id="ARBA00022989"/>
    </source>
</evidence>
<dbReference type="InterPro" id="IPR053891">
    <property type="entry name" value="Shisa_N"/>
</dbReference>
<dbReference type="AlphaFoldDB" id="A0A6P8NWP4"/>
<dbReference type="InterPro" id="IPR026910">
    <property type="entry name" value="Shisa"/>
</dbReference>
<feature type="domain" description="Shisa N-terminal" evidence="7">
    <location>
        <begin position="30"/>
        <end position="75"/>
    </location>
</feature>
<evidence type="ECO:0000256" key="4">
    <source>
        <dbReference type="ARBA" id="ARBA00023136"/>
    </source>
</evidence>
<feature type="transmembrane region" description="Helical" evidence="5">
    <location>
        <begin position="102"/>
        <end position="121"/>
    </location>
</feature>
<dbReference type="GO" id="GO:0016020">
    <property type="term" value="C:membrane"/>
    <property type="evidence" value="ECO:0007669"/>
    <property type="project" value="UniProtKB-SubCell"/>
</dbReference>
<sequence length="178" mass="20558">MKQTSSVKLFLSALFLFVSFWKAFPFNYQLCEGYVGQNERYHSGFYCPRLSDPPEQIYCCRRGNNSLKYCCNQMEFERIMTMNLSDILATSIHRSPLSLLGVGLYGLLVLILMITDFLYYYRVNQQTLNKMISNRWLGKQLMSSILRRNPDGPYHQGNSCKNPTQATAPTVSDIKCET</sequence>
<evidence type="ECO:0000313" key="8">
    <source>
        <dbReference type="Proteomes" id="UP000515159"/>
    </source>
</evidence>
<keyword evidence="8" id="KW-1185">Reference proteome</keyword>
<keyword evidence="2 5" id="KW-0812">Transmembrane</keyword>
<evidence type="ECO:0000256" key="2">
    <source>
        <dbReference type="ARBA" id="ARBA00022692"/>
    </source>
</evidence>
<gene>
    <name evidence="9 10" type="primary">LOC117348045</name>
</gene>
<name>A0A6P8NWP4_GEOSA</name>
<protein>
    <submittedName>
        <fullName evidence="9 10">Protein shisa-like-1a isoform X1</fullName>
    </submittedName>
</protein>
<evidence type="ECO:0000313" key="10">
    <source>
        <dbReference type="RefSeq" id="XP_033775556.1"/>
    </source>
</evidence>
<evidence type="ECO:0000256" key="5">
    <source>
        <dbReference type="SAM" id="Phobius"/>
    </source>
</evidence>
<reference evidence="9 10" key="1">
    <citation type="submission" date="2025-04" db="UniProtKB">
        <authorList>
            <consortium name="RefSeq"/>
        </authorList>
    </citation>
    <scope>IDENTIFICATION</scope>
</reference>
<keyword evidence="6" id="KW-0732">Signal</keyword>
<evidence type="ECO:0000256" key="6">
    <source>
        <dbReference type="SAM" id="SignalP"/>
    </source>
</evidence>
<feature type="signal peptide" evidence="6">
    <location>
        <begin position="1"/>
        <end position="23"/>
    </location>
</feature>
<keyword evidence="3 5" id="KW-1133">Transmembrane helix</keyword>
<evidence type="ECO:0000256" key="1">
    <source>
        <dbReference type="ARBA" id="ARBA00004370"/>
    </source>
</evidence>
<dbReference type="PANTHER" id="PTHR31395:SF11">
    <property type="entry name" value="PROTEIN SHISA-LIKE-1"/>
    <property type="match status" value="1"/>
</dbReference>
<dbReference type="KEGG" id="gsh:117348045"/>
<dbReference type="GeneID" id="117348045"/>